<dbReference type="Gene3D" id="3.60.10.10">
    <property type="entry name" value="Endonuclease/exonuclease/phosphatase"/>
    <property type="match status" value="1"/>
</dbReference>
<comment type="caution">
    <text evidence="2">The sequence shown here is derived from an EMBL/GenBank/DDBJ whole genome shotgun (WGS) entry which is preliminary data.</text>
</comment>
<dbReference type="SUPFAM" id="SSF56219">
    <property type="entry name" value="DNase I-like"/>
    <property type="match status" value="1"/>
</dbReference>
<feature type="region of interest" description="Disordered" evidence="1">
    <location>
        <begin position="1"/>
        <end position="42"/>
    </location>
</feature>
<reference evidence="2" key="1">
    <citation type="submission" date="2023-03" db="EMBL/GenBank/DDBJ databases">
        <title>Chromosome-scale reference genome and RAD-based genetic map of yellow starthistle (Centaurea solstitialis) reveal putative structural variation and QTLs associated with invader traits.</title>
        <authorList>
            <person name="Reatini B."/>
            <person name="Cang F.A."/>
            <person name="Jiang Q."/>
            <person name="Mckibben M.T.W."/>
            <person name="Barker M.S."/>
            <person name="Rieseberg L.H."/>
            <person name="Dlugosch K.M."/>
        </authorList>
    </citation>
    <scope>NUCLEOTIDE SEQUENCE</scope>
    <source>
        <strain evidence="2">CAN-66</strain>
        <tissue evidence="2">Leaf</tissue>
    </source>
</reference>
<organism evidence="2 3">
    <name type="scientific">Centaurea solstitialis</name>
    <name type="common">yellow star-thistle</name>
    <dbReference type="NCBI Taxonomy" id="347529"/>
    <lineage>
        <taxon>Eukaryota</taxon>
        <taxon>Viridiplantae</taxon>
        <taxon>Streptophyta</taxon>
        <taxon>Embryophyta</taxon>
        <taxon>Tracheophyta</taxon>
        <taxon>Spermatophyta</taxon>
        <taxon>Magnoliopsida</taxon>
        <taxon>eudicotyledons</taxon>
        <taxon>Gunneridae</taxon>
        <taxon>Pentapetalae</taxon>
        <taxon>asterids</taxon>
        <taxon>campanulids</taxon>
        <taxon>Asterales</taxon>
        <taxon>Asteraceae</taxon>
        <taxon>Carduoideae</taxon>
        <taxon>Cardueae</taxon>
        <taxon>Centaureinae</taxon>
        <taxon>Centaurea</taxon>
    </lineage>
</organism>
<name>A0AA38T8Y7_9ASTR</name>
<dbReference type="InterPro" id="IPR036691">
    <property type="entry name" value="Endo/exonu/phosph_ase_sf"/>
</dbReference>
<dbReference type="EMBL" id="JARYMX010000003">
    <property type="protein sequence ID" value="KAJ9556575.1"/>
    <property type="molecule type" value="Genomic_DNA"/>
</dbReference>
<evidence type="ECO:0000256" key="1">
    <source>
        <dbReference type="SAM" id="MobiDB-lite"/>
    </source>
</evidence>
<evidence type="ECO:0000313" key="2">
    <source>
        <dbReference type="EMBL" id="KAJ9556575.1"/>
    </source>
</evidence>
<proteinExistence type="predicted"/>
<keyword evidence="3" id="KW-1185">Reference proteome</keyword>
<dbReference type="AlphaFoldDB" id="A0AA38T8Y7"/>
<gene>
    <name evidence="2" type="ORF">OSB04_011189</name>
</gene>
<protein>
    <submittedName>
        <fullName evidence="2">Uncharacterized protein</fullName>
    </submittedName>
</protein>
<evidence type="ECO:0000313" key="3">
    <source>
        <dbReference type="Proteomes" id="UP001172457"/>
    </source>
</evidence>
<feature type="compositionally biased region" description="Basic and acidic residues" evidence="1">
    <location>
        <begin position="22"/>
        <end position="36"/>
    </location>
</feature>
<dbReference type="Proteomes" id="UP001172457">
    <property type="component" value="Chromosome 3"/>
</dbReference>
<feature type="compositionally biased region" description="Basic and acidic residues" evidence="1">
    <location>
        <begin position="1"/>
        <end position="15"/>
    </location>
</feature>
<accession>A0AA38T8Y7</accession>
<sequence length="220" mass="25622">MSDTLRRPAEKRQERLPPPSSRRRDGSSKNPKETKGSKRKSSRCINVYGSNDRRDRVNLWSKLNRLCEKEDVSWVFFGDFNEVRSSHERLNSVALKKGMEDFNDFIRRNNLEDIGLGGINAQEVLERKWSDHSPILLRDNLDDFGLTLFKFYDIWLKEESVHDLVKEAWQERPISTRPDCIFRDKLKRVKVALKEWQKSAWGDLDKKGGGSKARSEIVGG</sequence>